<dbReference type="InterPro" id="IPR036676">
    <property type="entry name" value="PurM-like_C_sf"/>
</dbReference>
<keyword evidence="4" id="KW-0067">ATP-binding</keyword>
<dbReference type="GO" id="GO:0005524">
    <property type="term" value="F:ATP binding"/>
    <property type="evidence" value="ECO:0007669"/>
    <property type="project" value="UniProtKB-KW"/>
</dbReference>
<dbReference type="Proteomes" id="UP001378592">
    <property type="component" value="Unassembled WGS sequence"/>
</dbReference>
<keyword evidence="2" id="KW-0547">Nucleotide-binding</keyword>
<dbReference type="InterPro" id="IPR004536">
    <property type="entry name" value="SPS/SelD"/>
</dbReference>
<dbReference type="SUPFAM" id="SSF56042">
    <property type="entry name" value="PurM C-terminal domain-like"/>
    <property type="match status" value="1"/>
</dbReference>
<dbReference type="Gene3D" id="3.90.650.10">
    <property type="entry name" value="PurM-like C-terminal domain"/>
    <property type="match status" value="1"/>
</dbReference>
<organism evidence="7 8">
    <name type="scientific">Gryllus longicercus</name>
    <dbReference type="NCBI Taxonomy" id="2509291"/>
    <lineage>
        <taxon>Eukaryota</taxon>
        <taxon>Metazoa</taxon>
        <taxon>Ecdysozoa</taxon>
        <taxon>Arthropoda</taxon>
        <taxon>Hexapoda</taxon>
        <taxon>Insecta</taxon>
        <taxon>Pterygota</taxon>
        <taxon>Neoptera</taxon>
        <taxon>Polyneoptera</taxon>
        <taxon>Orthoptera</taxon>
        <taxon>Ensifera</taxon>
        <taxon>Gryllidea</taxon>
        <taxon>Grylloidea</taxon>
        <taxon>Gryllidae</taxon>
        <taxon>Gryllinae</taxon>
        <taxon>Gryllus</taxon>
    </lineage>
</organism>
<comment type="caution">
    <text evidence="7">The sequence shown here is derived from an EMBL/GenBank/DDBJ whole genome shotgun (WGS) entry which is preliminary data.</text>
</comment>
<keyword evidence="1" id="KW-0808">Transferase</keyword>
<dbReference type="EMBL" id="JAZDUA010000394">
    <property type="protein sequence ID" value="KAK7793251.1"/>
    <property type="molecule type" value="Genomic_DNA"/>
</dbReference>
<dbReference type="PANTHER" id="PTHR10256:SF0">
    <property type="entry name" value="INACTIVE SELENIDE, WATER DIKINASE-LIKE PROTEIN-RELATED"/>
    <property type="match status" value="1"/>
</dbReference>
<dbReference type="Pfam" id="PF02769">
    <property type="entry name" value="AIRS_C"/>
    <property type="match status" value="1"/>
</dbReference>
<evidence type="ECO:0000256" key="5">
    <source>
        <dbReference type="ARBA" id="ARBA00023266"/>
    </source>
</evidence>
<feature type="domain" description="PurM-like C-terminal" evidence="6">
    <location>
        <begin position="12"/>
        <end position="181"/>
    </location>
</feature>
<dbReference type="GO" id="GO:0005737">
    <property type="term" value="C:cytoplasm"/>
    <property type="evidence" value="ECO:0007669"/>
    <property type="project" value="TreeGrafter"/>
</dbReference>
<keyword evidence="5" id="KW-0711">Selenium</keyword>
<dbReference type="FunFam" id="3.90.650.10:FF:000010">
    <property type="entry name" value="Selenide, water dikinase"/>
    <property type="match status" value="1"/>
</dbReference>
<dbReference type="GO" id="GO:0016260">
    <property type="term" value="P:selenocysteine biosynthetic process"/>
    <property type="evidence" value="ECO:0007669"/>
    <property type="project" value="TreeGrafter"/>
</dbReference>
<evidence type="ECO:0000256" key="4">
    <source>
        <dbReference type="ARBA" id="ARBA00022840"/>
    </source>
</evidence>
<name>A0AAN9Z200_9ORTH</name>
<evidence type="ECO:0000256" key="2">
    <source>
        <dbReference type="ARBA" id="ARBA00022741"/>
    </source>
</evidence>
<sequence>MSNNIRPDSAAIGDVLVLTKPLGTQIAVTAHQWLQQPEHWNRIKGVISEDDVRKAYQRAMNSMTRLNIKAASLIHKHNAHCLTDINGFGLLDHAQNLARYQKNEVSFIIYNLPVIAKMAAVAKACGNMFQLLQGHSPEICGGLLICLPRERAHAYCKDIQKQEGYQAWIIGIVEKGNRTARMIDKPRVIEVPEREKDGELW</sequence>
<dbReference type="AlphaFoldDB" id="A0AAN9Z200"/>
<evidence type="ECO:0000256" key="1">
    <source>
        <dbReference type="ARBA" id="ARBA00022679"/>
    </source>
</evidence>
<gene>
    <name evidence="7" type="ORF">R5R35_010244</name>
</gene>
<protein>
    <recommendedName>
        <fullName evidence="6">PurM-like C-terminal domain-containing protein</fullName>
    </recommendedName>
</protein>
<evidence type="ECO:0000313" key="8">
    <source>
        <dbReference type="Proteomes" id="UP001378592"/>
    </source>
</evidence>
<keyword evidence="8" id="KW-1185">Reference proteome</keyword>
<reference evidence="7 8" key="1">
    <citation type="submission" date="2024-03" db="EMBL/GenBank/DDBJ databases">
        <title>The genome assembly and annotation of the cricket Gryllus longicercus Weissman &amp; Gray.</title>
        <authorList>
            <person name="Szrajer S."/>
            <person name="Gray D."/>
            <person name="Ylla G."/>
        </authorList>
    </citation>
    <scope>NUCLEOTIDE SEQUENCE [LARGE SCALE GENOMIC DNA]</scope>
    <source>
        <strain evidence="7">DAG 2021-001</strain>
        <tissue evidence="7">Whole body minus gut</tissue>
    </source>
</reference>
<dbReference type="PANTHER" id="PTHR10256">
    <property type="entry name" value="SELENIDE, WATER DIKINASE"/>
    <property type="match status" value="1"/>
</dbReference>
<keyword evidence="3" id="KW-0418">Kinase</keyword>
<evidence type="ECO:0000256" key="3">
    <source>
        <dbReference type="ARBA" id="ARBA00022777"/>
    </source>
</evidence>
<accession>A0AAN9Z200</accession>
<proteinExistence type="predicted"/>
<evidence type="ECO:0000313" key="7">
    <source>
        <dbReference type="EMBL" id="KAK7793251.1"/>
    </source>
</evidence>
<dbReference type="GO" id="GO:0004756">
    <property type="term" value="F:selenide, water dikinase activity"/>
    <property type="evidence" value="ECO:0007669"/>
    <property type="project" value="TreeGrafter"/>
</dbReference>
<evidence type="ECO:0000259" key="6">
    <source>
        <dbReference type="Pfam" id="PF02769"/>
    </source>
</evidence>
<dbReference type="InterPro" id="IPR010918">
    <property type="entry name" value="PurM-like_C_dom"/>
</dbReference>